<name>A0A1H0PW29_9BACT</name>
<dbReference type="RefSeq" id="WP_092221931.1">
    <property type="nucleotide sequence ID" value="NZ_FNJI01000010.1"/>
</dbReference>
<gene>
    <name evidence="4" type="ORF">SAMN05660330_01779</name>
</gene>
<sequence length="463" mass="52055">MKFPVLVIGGGLSGLAAAIRIARFSPAVLLLEKHSRLGGLNSYFYRRKKLYETGLHAITNYAEPENKKAPLNLLLRQLKIKRKALSFCQQNQSKIIFSNRQTLTFTNNFETFRQDVHEKFPGSIDSFTRLLNFLDEYDPFTIKPFRSTRLFLAEMLEDPLLTEMILCPLLYYGSGYEDDMDLSQFAIMFASVYQQGFFRPEGTIRDFLEMLTSQLESLGGQVRKQCGVARIVTEGKKALSVVLESGEEIECDQVISTIGYQETLGLLGNSPTNNDSPSGRLGFVESIFSRRTDDADKNRPTDTIIFYNNGGRLSYRSPDDYIDLNSGVICFPQNFNGIKPDGTMEIRTTHLADYDSWKDISRHPDKYLKQKQNCAITSLHTMKKLLGCAIDNIVVENTFTPVTIERYTSKIRGALYGAPTKIKSGDIGYNNLFLAGTDQGFLGIIGSMLSGVTIVNHHVLPKL</sequence>
<accession>A0A1H0PW29</accession>
<dbReference type="SUPFAM" id="SSF51905">
    <property type="entry name" value="FAD/NAD(P)-binding domain"/>
    <property type="match status" value="1"/>
</dbReference>
<dbReference type="PANTHER" id="PTHR43734:SF7">
    <property type="entry name" value="4,4'-DIAPONEUROSPORENE OXYGENASE"/>
    <property type="match status" value="1"/>
</dbReference>
<proteinExistence type="inferred from homology"/>
<dbReference type="InterPro" id="IPR036188">
    <property type="entry name" value="FAD/NAD-bd_sf"/>
</dbReference>
<dbReference type="Proteomes" id="UP000199073">
    <property type="component" value="Unassembled WGS sequence"/>
</dbReference>
<dbReference type="InterPro" id="IPR002937">
    <property type="entry name" value="Amino_oxidase"/>
</dbReference>
<dbReference type="AlphaFoldDB" id="A0A1H0PW29"/>
<dbReference type="OrthoDB" id="9774675at2"/>
<evidence type="ECO:0000256" key="1">
    <source>
        <dbReference type="ARBA" id="ARBA00006046"/>
    </source>
</evidence>
<evidence type="ECO:0000313" key="5">
    <source>
        <dbReference type="Proteomes" id="UP000199073"/>
    </source>
</evidence>
<dbReference type="Pfam" id="PF01593">
    <property type="entry name" value="Amino_oxidase"/>
    <property type="match status" value="1"/>
</dbReference>
<evidence type="ECO:0000313" key="4">
    <source>
        <dbReference type="EMBL" id="SDP09000.1"/>
    </source>
</evidence>
<evidence type="ECO:0000256" key="2">
    <source>
        <dbReference type="ARBA" id="ARBA00023002"/>
    </source>
</evidence>
<organism evidence="4 5">
    <name type="scientific">Desulforhopalus singaporensis</name>
    <dbReference type="NCBI Taxonomy" id="91360"/>
    <lineage>
        <taxon>Bacteria</taxon>
        <taxon>Pseudomonadati</taxon>
        <taxon>Thermodesulfobacteriota</taxon>
        <taxon>Desulfobulbia</taxon>
        <taxon>Desulfobulbales</taxon>
        <taxon>Desulfocapsaceae</taxon>
        <taxon>Desulforhopalus</taxon>
    </lineage>
</organism>
<dbReference type="Gene3D" id="3.50.50.60">
    <property type="entry name" value="FAD/NAD(P)-binding domain"/>
    <property type="match status" value="2"/>
</dbReference>
<dbReference type="PANTHER" id="PTHR43734">
    <property type="entry name" value="PHYTOENE DESATURASE"/>
    <property type="match status" value="1"/>
</dbReference>
<keyword evidence="2" id="KW-0560">Oxidoreductase</keyword>
<dbReference type="EMBL" id="FNJI01000010">
    <property type="protein sequence ID" value="SDP09000.1"/>
    <property type="molecule type" value="Genomic_DNA"/>
</dbReference>
<reference evidence="4 5" key="1">
    <citation type="submission" date="2016-10" db="EMBL/GenBank/DDBJ databases">
        <authorList>
            <person name="de Groot N.N."/>
        </authorList>
    </citation>
    <scope>NUCLEOTIDE SEQUENCE [LARGE SCALE GENOMIC DNA]</scope>
    <source>
        <strain evidence="4 5">DSM 12130</strain>
    </source>
</reference>
<evidence type="ECO:0000259" key="3">
    <source>
        <dbReference type="Pfam" id="PF01593"/>
    </source>
</evidence>
<feature type="domain" description="Amine oxidase" evidence="3">
    <location>
        <begin position="12"/>
        <end position="259"/>
    </location>
</feature>
<protein>
    <submittedName>
        <fullName evidence="4">Phytoene dehydrogenase-related protein</fullName>
    </submittedName>
</protein>
<keyword evidence="5" id="KW-1185">Reference proteome</keyword>
<dbReference type="GO" id="GO:0016491">
    <property type="term" value="F:oxidoreductase activity"/>
    <property type="evidence" value="ECO:0007669"/>
    <property type="project" value="UniProtKB-KW"/>
</dbReference>
<dbReference type="STRING" id="91360.SAMN05660330_01779"/>
<comment type="similarity">
    <text evidence="1">Belongs to the carotenoid/retinoid oxidoreductase family.</text>
</comment>